<dbReference type="Pfam" id="PF12937">
    <property type="entry name" value="F-box-like"/>
    <property type="match status" value="1"/>
</dbReference>
<dbReference type="PROSITE" id="PS50181">
    <property type="entry name" value="FBOX"/>
    <property type="match status" value="1"/>
</dbReference>
<dbReference type="VEuPathDB" id="FungiDB:F9C07_9231"/>
<dbReference type="InterPro" id="IPR036047">
    <property type="entry name" value="F-box-like_dom_sf"/>
</dbReference>
<dbReference type="Proteomes" id="UP000325434">
    <property type="component" value="Unassembled WGS sequence"/>
</dbReference>
<name>A0A5N6HEP6_ASPFL</name>
<organism evidence="2">
    <name type="scientific">Aspergillus flavus</name>
    <dbReference type="NCBI Taxonomy" id="5059"/>
    <lineage>
        <taxon>Eukaryota</taxon>
        <taxon>Fungi</taxon>
        <taxon>Dikarya</taxon>
        <taxon>Ascomycota</taxon>
        <taxon>Pezizomycotina</taxon>
        <taxon>Eurotiomycetes</taxon>
        <taxon>Eurotiomycetidae</taxon>
        <taxon>Eurotiales</taxon>
        <taxon>Aspergillaceae</taxon>
        <taxon>Aspergillus</taxon>
        <taxon>Aspergillus subgen. Circumdati</taxon>
    </lineage>
</organism>
<evidence type="ECO:0000259" key="1">
    <source>
        <dbReference type="PROSITE" id="PS50181"/>
    </source>
</evidence>
<evidence type="ECO:0000313" key="2">
    <source>
        <dbReference type="EMBL" id="KAB8251073.1"/>
    </source>
</evidence>
<dbReference type="EMBL" id="ML734561">
    <property type="protein sequence ID" value="KAB8251073.1"/>
    <property type="molecule type" value="Genomic_DNA"/>
</dbReference>
<feature type="domain" description="F-box" evidence="1">
    <location>
        <begin position="76"/>
        <end position="121"/>
    </location>
</feature>
<dbReference type="InterPro" id="IPR001810">
    <property type="entry name" value="F-box_dom"/>
</dbReference>
<sequence length="399" mass="45535">MSPCQNLGDYSEQGLSPSREMNKRIIPFLTRQCLRRTFSIDMPYSLQRLKEKWEASIETGHWPSARAQGNAHGGRYCFLLQLPTELLLKIASYLSAVPRACLALTCRRLFLVDDVALNSELLHFSPDFALLFKHYQNEYNFATDRWQLMRLLENRRWLACSRCLKLHMVASFPQRERKKRPEDRTCSLGDLAGVVELCPCIKLSFRGKMDLVDLLRTRQQTLTALATQVGASSLERFCWHSCVMNYGSSEMKIRVLPELDKTDMLKVRVEYRLTIEAGQLGKEESMIPLLGCAHRAVDLWLASVCNTYVALGRTASHISACSICNTSLICPRKGPLLVDEGSGHDVYDFYIEKCLGPGNGSVPDHQWAVQRIHPAGDRRTVGDCDERYLWSPRKYHIRS</sequence>
<accession>A0A5N6HEP6</accession>
<dbReference type="VEuPathDB" id="FungiDB:AFLA_009782"/>
<protein>
    <recommendedName>
        <fullName evidence="1">F-box domain-containing protein</fullName>
    </recommendedName>
</protein>
<gene>
    <name evidence="2" type="ORF">BDV35DRAFT_388461</name>
</gene>
<dbReference type="SUPFAM" id="SSF81383">
    <property type="entry name" value="F-box domain"/>
    <property type="match status" value="1"/>
</dbReference>
<proteinExistence type="predicted"/>
<reference evidence="2" key="1">
    <citation type="submission" date="2019-04" db="EMBL/GenBank/DDBJ databases">
        <title>Friends and foes A comparative genomics study of 23 Aspergillus species from section Flavi.</title>
        <authorList>
            <consortium name="DOE Joint Genome Institute"/>
            <person name="Kjaerbolling I."/>
            <person name="Vesth T."/>
            <person name="Frisvad J.C."/>
            <person name="Nybo J.L."/>
            <person name="Theobald S."/>
            <person name="Kildgaard S."/>
            <person name="Isbrandt T."/>
            <person name="Kuo A."/>
            <person name="Sato A."/>
            <person name="Lyhne E.K."/>
            <person name="Kogle M.E."/>
            <person name="Wiebenga A."/>
            <person name="Kun R.S."/>
            <person name="Lubbers R.J."/>
            <person name="Makela M.R."/>
            <person name="Barry K."/>
            <person name="Chovatia M."/>
            <person name="Clum A."/>
            <person name="Daum C."/>
            <person name="Haridas S."/>
            <person name="He G."/>
            <person name="LaButti K."/>
            <person name="Lipzen A."/>
            <person name="Mondo S."/>
            <person name="Riley R."/>
            <person name="Salamov A."/>
            <person name="Simmons B.A."/>
            <person name="Magnuson J.K."/>
            <person name="Henrissat B."/>
            <person name="Mortensen U.H."/>
            <person name="Larsen T.O."/>
            <person name="Devries R.P."/>
            <person name="Grigoriev I.V."/>
            <person name="Machida M."/>
            <person name="Baker S.E."/>
            <person name="Andersen M.R."/>
        </authorList>
    </citation>
    <scope>NUCLEOTIDE SEQUENCE [LARGE SCALE GENOMIC DNA]</scope>
    <source>
        <strain evidence="2">CBS 121.62</strain>
    </source>
</reference>
<dbReference type="AlphaFoldDB" id="A0A5N6HEP6"/>